<dbReference type="Gene3D" id="3.30.300.10">
    <property type="match status" value="1"/>
</dbReference>
<evidence type="ECO:0000256" key="3">
    <source>
        <dbReference type="ARBA" id="ARBA00012746"/>
    </source>
</evidence>
<dbReference type="FunFam" id="3.30.300.10:FF:000002">
    <property type="entry name" value="GMP synthase [glutamine-hydrolyzing]"/>
    <property type="match status" value="1"/>
</dbReference>
<dbReference type="NCBIfam" id="NF000848">
    <property type="entry name" value="PRK00074.1"/>
    <property type="match status" value="1"/>
</dbReference>
<dbReference type="EC" id="6.3.5.2" evidence="3"/>
<evidence type="ECO:0000256" key="5">
    <source>
        <dbReference type="ARBA" id="ARBA00022741"/>
    </source>
</evidence>
<comment type="caution">
    <text evidence="12">The sequence shown here is derived from an EMBL/GenBank/DDBJ whole genome shotgun (WGS) entry which is preliminary data.</text>
</comment>
<keyword evidence="5 10" id="KW-0547">Nucleotide-binding</keyword>
<dbReference type="EMBL" id="LCDF01000001">
    <property type="protein sequence ID" value="KKS48928.1"/>
    <property type="molecule type" value="Genomic_DNA"/>
</dbReference>
<dbReference type="GO" id="GO:0005829">
    <property type="term" value="C:cytosol"/>
    <property type="evidence" value="ECO:0007669"/>
    <property type="project" value="TreeGrafter"/>
</dbReference>
<evidence type="ECO:0000256" key="2">
    <source>
        <dbReference type="ARBA" id="ARBA00005153"/>
    </source>
</evidence>
<dbReference type="STRING" id="1618659.UV11_C0001G0023"/>
<dbReference type="Pfam" id="PF00958">
    <property type="entry name" value="GMP_synt_C"/>
    <property type="match status" value="1"/>
</dbReference>
<dbReference type="InterPro" id="IPR014729">
    <property type="entry name" value="Rossmann-like_a/b/a_fold"/>
</dbReference>
<dbReference type="SUPFAM" id="SSF52402">
    <property type="entry name" value="Adenine nucleotide alpha hydrolases-like"/>
    <property type="match status" value="1"/>
</dbReference>
<dbReference type="AlphaFoldDB" id="A0A0G1CH77"/>
<evidence type="ECO:0000256" key="9">
    <source>
        <dbReference type="ARBA" id="ARBA00022962"/>
    </source>
</evidence>
<dbReference type="InterPro" id="IPR017926">
    <property type="entry name" value="GATASE"/>
</dbReference>
<dbReference type="PANTHER" id="PTHR11922:SF2">
    <property type="entry name" value="GMP SYNTHASE [GLUTAMINE-HYDROLYZING]"/>
    <property type="match status" value="1"/>
</dbReference>
<dbReference type="PANTHER" id="PTHR11922">
    <property type="entry name" value="GMP SYNTHASE-RELATED"/>
    <property type="match status" value="1"/>
</dbReference>
<keyword evidence="7 10" id="KW-0658">Purine biosynthesis</keyword>
<evidence type="ECO:0000256" key="8">
    <source>
        <dbReference type="ARBA" id="ARBA00022840"/>
    </source>
</evidence>
<evidence type="ECO:0000313" key="13">
    <source>
        <dbReference type="Proteomes" id="UP000034036"/>
    </source>
</evidence>
<reference evidence="12 13" key="1">
    <citation type="journal article" date="2015" name="Nature">
        <title>rRNA introns, odd ribosomes, and small enigmatic genomes across a large radiation of phyla.</title>
        <authorList>
            <person name="Brown C.T."/>
            <person name="Hug L.A."/>
            <person name="Thomas B.C."/>
            <person name="Sharon I."/>
            <person name="Castelle C.J."/>
            <person name="Singh A."/>
            <person name="Wilkins M.J."/>
            <person name="Williams K.H."/>
            <person name="Banfield J.F."/>
        </authorList>
    </citation>
    <scope>NUCLEOTIDE SEQUENCE [LARGE SCALE GENOMIC DNA]</scope>
</reference>
<feature type="binding site" evidence="10">
    <location>
        <begin position="164"/>
        <end position="170"/>
    </location>
    <ligand>
        <name>ATP</name>
        <dbReference type="ChEBI" id="CHEBI:30616"/>
    </ligand>
</feature>
<comment type="function">
    <text evidence="1">Catalyzes the synthesis of GMP from XMP.</text>
</comment>
<dbReference type="UniPathway" id="UPA00189">
    <property type="reaction ID" value="UER00296"/>
</dbReference>
<comment type="pathway">
    <text evidence="2">Purine metabolism; GMP biosynthesis; GMP from XMP (L-Gln route): step 1/1.</text>
</comment>
<gene>
    <name evidence="12" type="ORF">UV11_C0001G0023</name>
</gene>
<evidence type="ECO:0000259" key="11">
    <source>
        <dbReference type="PROSITE" id="PS51553"/>
    </source>
</evidence>
<dbReference type="PROSITE" id="PS51553">
    <property type="entry name" value="GMPS_ATP_PPASE"/>
    <property type="match status" value="1"/>
</dbReference>
<dbReference type="Proteomes" id="UP000034036">
    <property type="component" value="Unassembled WGS sequence"/>
</dbReference>
<evidence type="ECO:0000256" key="10">
    <source>
        <dbReference type="PROSITE-ProRule" id="PRU00886"/>
    </source>
</evidence>
<dbReference type="GO" id="GO:0005524">
    <property type="term" value="F:ATP binding"/>
    <property type="evidence" value="ECO:0007669"/>
    <property type="project" value="UniProtKB-UniRule"/>
</dbReference>
<proteinExistence type="predicted"/>
<evidence type="ECO:0000256" key="4">
    <source>
        <dbReference type="ARBA" id="ARBA00022598"/>
    </source>
</evidence>
<dbReference type="Gene3D" id="3.40.50.880">
    <property type="match status" value="1"/>
</dbReference>
<dbReference type="PATRIC" id="fig|1618659.3.peg.26"/>
<dbReference type="SUPFAM" id="SSF52317">
    <property type="entry name" value="Class I glutamine amidotransferase-like"/>
    <property type="match status" value="1"/>
</dbReference>
<dbReference type="PROSITE" id="PS51273">
    <property type="entry name" value="GATASE_TYPE_1"/>
    <property type="match status" value="1"/>
</dbReference>
<dbReference type="GO" id="GO:0003921">
    <property type="term" value="F:GMP synthase activity"/>
    <property type="evidence" value="ECO:0007669"/>
    <property type="project" value="InterPro"/>
</dbReference>
<protein>
    <recommendedName>
        <fullName evidence="3">GMP synthase (glutamine-hydrolyzing)</fullName>
        <ecNumber evidence="3">6.3.5.2</ecNumber>
    </recommendedName>
</protein>
<keyword evidence="9" id="KW-0315">Glutamine amidotransferase</keyword>
<keyword evidence="8 10" id="KW-0067">ATP-binding</keyword>
<dbReference type="CDD" id="cd01997">
    <property type="entry name" value="GMP_synthase_C"/>
    <property type="match status" value="1"/>
</dbReference>
<organism evidence="12 13">
    <name type="scientific">Candidatus Giovannonibacteria bacterium GW2011_GWF2_42_19</name>
    <dbReference type="NCBI Taxonomy" id="1618659"/>
    <lineage>
        <taxon>Bacteria</taxon>
        <taxon>Candidatus Giovannoniibacteriota</taxon>
    </lineage>
</organism>
<name>A0A0G1CH77_9BACT</name>
<dbReference type="SUPFAM" id="SSF54810">
    <property type="entry name" value="GMP synthetase C-terminal dimerisation domain"/>
    <property type="match status" value="1"/>
</dbReference>
<evidence type="ECO:0000313" key="12">
    <source>
        <dbReference type="EMBL" id="KKS48928.1"/>
    </source>
</evidence>
<evidence type="ECO:0000256" key="6">
    <source>
        <dbReference type="ARBA" id="ARBA00022749"/>
    </source>
</evidence>
<keyword evidence="4" id="KW-0436">Ligase</keyword>
<accession>A0A0G1CH77</accession>
<evidence type="ECO:0000256" key="7">
    <source>
        <dbReference type="ARBA" id="ARBA00022755"/>
    </source>
</evidence>
<dbReference type="InterPro" id="IPR029062">
    <property type="entry name" value="Class_I_gatase-like"/>
</dbReference>
<dbReference type="InterPro" id="IPR001674">
    <property type="entry name" value="GMP_synth_C"/>
</dbReference>
<evidence type="ECO:0000256" key="1">
    <source>
        <dbReference type="ARBA" id="ARBA00002332"/>
    </source>
</evidence>
<keyword evidence="6 10" id="KW-0332">GMP biosynthesis</keyword>
<dbReference type="NCBIfam" id="TIGR00884">
    <property type="entry name" value="guaA_Cterm"/>
    <property type="match status" value="1"/>
</dbReference>
<sequence>MINGGPLPSAEIFKLGIPILGICYGMQLMAQMNGGEVKKGKIKEYGREVIKINKNSKLFRGMSAKQTVWFSHGDYVAKTGLGFLTIASSANCKVSGMSDEKLNLYALQFHPEVAHTKSGDKIISNFLFNICKSGKDWQIPNLKETIIDSLKKDIGEGHVLIGISGGVDSLVAASLLYQAIGGRLHAVFVDTGLLRKNEVAEVLGSLKKLGFRNLIVADAQKVFLKKLAGKIDPEEKRKIIGHTFIEVFEKTIKKELKSYKIKFFAQGTIYPDRIESAEPTNAASKIKSHHNLTLPEKFNFKLIEPLRDLYKDEVRKLGALLDLPQELLDRHPFPGPGLAIRIVGDITSERLAILREADSIYLDELRKSGEYAKIWQAFAVLLTSKTVGVMGDERKYGYIISLRAVDSIDGMTADWHKMPFDLLERIPNRITREVDGVTRVLYDITQKPPATIEYE</sequence>
<feature type="domain" description="GMPS ATP-PPase" evidence="11">
    <location>
        <begin position="137"/>
        <end position="330"/>
    </location>
</feature>
<dbReference type="Pfam" id="PF00117">
    <property type="entry name" value="GATase"/>
    <property type="match status" value="1"/>
</dbReference>
<dbReference type="Gene3D" id="3.40.50.620">
    <property type="entry name" value="HUPs"/>
    <property type="match status" value="1"/>
</dbReference>
<dbReference type="InterPro" id="IPR025777">
    <property type="entry name" value="GMPS_ATP_PPase_dom"/>
</dbReference>